<dbReference type="OrthoDB" id="9804721at2"/>
<dbReference type="Pfam" id="PF00582">
    <property type="entry name" value="Usp"/>
    <property type="match status" value="1"/>
</dbReference>
<accession>A0A2M9DCL9</accession>
<dbReference type="InterPro" id="IPR006016">
    <property type="entry name" value="UspA"/>
</dbReference>
<keyword evidence="3" id="KW-1185">Reference proteome</keyword>
<name>A0A1U7DKS2_9RHOB</name>
<dbReference type="PRINTS" id="PR01438">
    <property type="entry name" value="UNVRSLSTRESS"/>
</dbReference>
<reference evidence="2 3" key="1">
    <citation type="submission" date="2017-01" db="EMBL/GenBank/DDBJ databases">
        <title>Genomic analysis of Xuhuaishuia manganoxidans DY6-4.</title>
        <authorList>
            <person name="Wang X."/>
        </authorList>
    </citation>
    <scope>NUCLEOTIDE SEQUENCE [LARGE SCALE GENOMIC DNA]</scope>
    <source>
        <strain evidence="2 3">DY6-4</strain>
    </source>
</reference>
<dbReference type="Gene3D" id="3.40.50.12370">
    <property type="match status" value="1"/>
</dbReference>
<dbReference type="STRING" id="1267768.BV394_12780"/>
<evidence type="ECO:0000313" key="2">
    <source>
        <dbReference type="EMBL" id="APX90493.1"/>
    </source>
</evidence>
<protein>
    <submittedName>
        <fullName evidence="2">Uncharacterized protein</fullName>
    </submittedName>
</protein>
<sequence>MSYRTIVTLLNDPEAPTGALEAAIALASAQDAHLDVICLGIDRTDPGLYYAGSEAIAIGTAQREARANAAQLEERVTERLAHESLPWEVQIVTVHENGLYTSLTDRMRYADMAVMPTPYTPQSRGEEATAVEAALFGADIPIVIVPEGLEMPPRFSRVMVGWDESDQALAAVRAALPIVTSADEVEITVIDPPRRDADSPDPGGRLARFIDRHGGNPEIAVLARSEPNTANMLNTRAIQGGYDLLVIGAYGHSRLREAFLGGVTRDMLRDAKVPVLLAR</sequence>
<accession>A0A1U7DKS2</accession>
<dbReference type="AlphaFoldDB" id="A0A1U7DKS2"/>
<dbReference type="InterPro" id="IPR006015">
    <property type="entry name" value="Universal_stress_UspA"/>
</dbReference>
<gene>
    <name evidence="2" type="ORF">BV394_12780</name>
</gene>
<dbReference type="PANTHER" id="PTHR46268:SF15">
    <property type="entry name" value="UNIVERSAL STRESS PROTEIN HP_0031"/>
    <property type="match status" value="1"/>
</dbReference>
<evidence type="ECO:0000313" key="3">
    <source>
        <dbReference type="Proteomes" id="UP000187266"/>
    </source>
</evidence>
<dbReference type="PANTHER" id="PTHR46268">
    <property type="entry name" value="STRESS RESPONSE PROTEIN NHAX"/>
    <property type="match status" value="1"/>
</dbReference>
<dbReference type="RefSeq" id="WP_076980510.1">
    <property type="nucleotide sequence ID" value="NZ_CP019124.1"/>
</dbReference>
<comment type="similarity">
    <text evidence="1">Belongs to the universal stress protein A family.</text>
</comment>
<dbReference type="CDD" id="cd00293">
    <property type="entry name" value="USP-like"/>
    <property type="match status" value="1"/>
</dbReference>
<dbReference type="EMBL" id="CP019124">
    <property type="protein sequence ID" value="APX90493.1"/>
    <property type="molecule type" value="Genomic_DNA"/>
</dbReference>
<dbReference type="SUPFAM" id="SSF52402">
    <property type="entry name" value="Adenine nucleotide alpha hydrolases-like"/>
    <property type="match status" value="2"/>
</dbReference>
<evidence type="ECO:0000256" key="1">
    <source>
        <dbReference type="ARBA" id="ARBA00008791"/>
    </source>
</evidence>
<proteinExistence type="inferred from homology"/>
<dbReference type="Proteomes" id="UP000187266">
    <property type="component" value="Chromosome"/>
</dbReference>
<organism evidence="2 3">
    <name type="scientific">Brevirhabdus pacifica</name>
    <dbReference type="NCBI Taxonomy" id="1267768"/>
    <lineage>
        <taxon>Bacteria</taxon>
        <taxon>Pseudomonadati</taxon>
        <taxon>Pseudomonadota</taxon>
        <taxon>Alphaproteobacteria</taxon>
        <taxon>Rhodobacterales</taxon>
        <taxon>Paracoccaceae</taxon>
        <taxon>Brevirhabdus</taxon>
    </lineage>
</organism>